<dbReference type="EMBL" id="CADCVR010000096">
    <property type="protein sequence ID" value="CAA9517799.1"/>
    <property type="molecule type" value="Genomic_DNA"/>
</dbReference>
<feature type="region of interest" description="Disordered" evidence="1">
    <location>
        <begin position="35"/>
        <end position="77"/>
    </location>
</feature>
<dbReference type="AlphaFoldDB" id="A0A6J4TAQ9"/>
<feature type="non-terminal residue" evidence="2">
    <location>
        <position position="77"/>
    </location>
</feature>
<organism evidence="2">
    <name type="scientific">uncultured Solirubrobacteraceae bacterium</name>
    <dbReference type="NCBI Taxonomy" id="1162706"/>
    <lineage>
        <taxon>Bacteria</taxon>
        <taxon>Bacillati</taxon>
        <taxon>Actinomycetota</taxon>
        <taxon>Thermoleophilia</taxon>
        <taxon>Solirubrobacterales</taxon>
        <taxon>Solirubrobacteraceae</taxon>
        <taxon>environmental samples</taxon>
    </lineage>
</organism>
<evidence type="ECO:0000256" key="1">
    <source>
        <dbReference type="SAM" id="MobiDB-lite"/>
    </source>
</evidence>
<proteinExistence type="predicted"/>
<accession>A0A6J4TAQ9</accession>
<protein>
    <submittedName>
        <fullName evidence="2">Uncharacterized protein</fullName>
    </submittedName>
</protein>
<sequence>GEGSGCGQEGLMRAVLLPVQHALCAGARRALRQLPSKHPRGAAPSEPAALRLSRRAPHAGRLGLPERGGAGRAARGL</sequence>
<feature type="non-terminal residue" evidence="2">
    <location>
        <position position="1"/>
    </location>
</feature>
<reference evidence="2" key="1">
    <citation type="submission" date="2020-02" db="EMBL/GenBank/DDBJ databases">
        <authorList>
            <person name="Meier V. D."/>
        </authorList>
    </citation>
    <scope>NUCLEOTIDE SEQUENCE</scope>
    <source>
        <strain evidence="2">AVDCRST_MAG53</strain>
    </source>
</reference>
<name>A0A6J4TAQ9_9ACTN</name>
<gene>
    <name evidence="2" type="ORF">AVDCRST_MAG53-3308</name>
</gene>
<evidence type="ECO:0000313" key="2">
    <source>
        <dbReference type="EMBL" id="CAA9517799.1"/>
    </source>
</evidence>